<dbReference type="InterPro" id="IPR014001">
    <property type="entry name" value="Helicase_ATP-bd"/>
</dbReference>
<evidence type="ECO:0000313" key="10">
    <source>
        <dbReference type="Proteomes" id="UP000001542"/>
    </source>
</evidence>
<name>A2F2U3_TRIV3</name>
<evidence type="ECO:0000256" key="3">
    <source>
        <dbReference type="ARBA" id="ARBA00022801"/>
    </source>
</evidence>
<gene>
    <name evidence="9" type="ORF">TVAG_231430</name>
</gene>
<dbReference type="GO" id="GO:0003724">
    <property type="term" value="F:RNA helicase activity"/>
    <property type="evidence" value="ECO:0007669"/>
    <property type="project" value="UniProtKB-EC"/>
</dbReference>
<evidence type="ECO:0000256" key="5">
    <source>
        <dbReference type="ARBA" id="ARBA00023187"/>
    </source>
</evidence>
<dbReference type="OrthoDB" id="10253254at2759"/>
<dbReference type="InParanoid" id="A2F2U3"/>
<comment type="catalytic activity">
    <reaction evidence="6">
        <text>ATP + H2O = ADP + phosphate + H(+)</text>
        <dbReference type="Rhea" id="RHEA:13065"/>
        <dbReference type="ChEBI" id="CHEBI:15377"/>
        <dbReference type="ChEBI" id="CHEBI:15378"/>
        <dbReference type="ChEBI" id="CHEBI:30616"/>
        <dbReference type="ChEBI" id="CHEBI:43474"/>
        <dbReference type="ChEBI" id="CHEBI:456216"/>
        <dbReference type="EC" id="3.6.4.13"/>
    </reaction>
</comment>
<dbReference type="SMR" id="A2F2U3"/>
<dbReference type="InterPro" id="IPR027417">
    <property type="entry name" value="P-loop_NTPase"/>
</dbReference>
<keyword evidence="2" id="KW-0507">mRNA processing</keyword>
<feature type="compositionally biased region" description="Low complexity" evidence="7">
    <location>
        <begin position="1"/>
        <end position="14"/>
    </location>
</feature>
<evidence type="ECO:0000259" key="8">
    <source>
        <dbReference type="PROSITE" id="PS51192"/>
    </source>
</evidence>
<protein>
    <recommendedName>
        <fullName evidence="1">RNA helicase</fullName>
        <ecNumber evidence="1">3.6.4.13</ecNumber>
    </recommendedName>
</protein>
<keyword evidence="3" id="KW-0378">Hydrolase</keyword>
<evidence type="ECO:0000256" key="4">
    <source>
        <dbReference type="ARBA" id="ARBA00022806"/>
    </source>
</evidence>
<dbReference type="EMBL" id="DS113589">
    <property type="protein sequence ID" value="EAY00803.1"/>
    <property type="molecule type" value="Genomic_DNA"/>
</dbReference>
<dbReference type="VEuPathDB" id="TrichDB:TVAG_231430"/>
<dbReference type="GO" id="GO:0008380">
    <property type="term" value="P:RNA splicing"/>
    <property type="evidence" value="ECO:0007669"/>
    <property type="project" value="UniProtKB-KW"/>
</dbReference>
<dbReference type="SUPFAM" id="SSF52540">
    <property type="entry name" value="P-loop containing nucleoside triphosphate hydrolases"/>
    <property type="match status" value="1"/>
</dbReference>
<feature type="region of interest" description="Disordered" evidence="7">
    <location>
        <begin position="1"/>
        <end position="20"/>
    </location>
</feature>
<dbReference type="PANTHER" id="PTHR18934">
    <property type="entry name" value="ATP-DEPENDENT RNA HELICASE"/>
    <property type="match status" value="1"/>
</dbReference>
<evidence type="ECO:0000313" key="9">
    <source>
        <dbReference type="EMBL" id="EAY00803.1"/>
    </source>
</evidence>
<sequence length="135" mass="15021">MHSEGTTSSRSSSEINPYTGNPYSETYKEILETRKKLPVYEHRMEIIAAIRDNPIVIIEGQTGSGKTTQIPQFVLEEALSPYGKKIVCTQPRRVAAISIATRVAQEMDVKLGLYGISAGRMSTSLPLRNRNYTCI</sequence>
<evidence type="ECO:0000256" key="1">
    <source>
        <dbReference type="ARBA" id="ARBA00012552"/>
    </source>
</evidence>
<keyword evidence="4" id="KW-0547">Nucleotide-binding</keyword>
<feature type="domain" description="Helicase ATP-binding" evidence="8">
    <location>
        <begin position="47"/>
        <end position="135"/>
    </location>
</feature>
<reference evidence="9" key="2">
    <citation type="journal article" date="2007" name="Science">
        <title>Draft genome sequence of the sexually transmitted pathogen Trichomonas vaginalis.</title>
        <authorList>
            <person name="Carlton J.M."/>
            <person name="Hirt R.P."/>
            <person name="Silva J.C."/>
            <person name="Delcher A.L."/>
            <person name="Schatz M."/>
            <person name="Zhao Q."/>
            <person name="Wortman J.R."/>
            <person name="Bidwell S.L."/>
            <person name="Alsmark U.C.M."/>
            <person name="Besteiro S."/>
            <person name="Sicheritz-Ponten T."/>
            <person name="Noel C.J."/>
            <person name="Dacks J.B."/>
            <person name="Foster P.G."/>
            <person name="Simillion C."/>
            <person name="Van de Peer Y."/>
            <person name="Miranda-Saavedra D."/>
            <person name="Barton G.J."/>
            <person name="Westrop G.D."/>
            <person name="Mueller S."/>
            <person name="Dessi D."/>
            <person name="Fiori P.L."/>
            <person name="Ren Q."/>
            <person name="Paulsen I."/>
            <person name="Zhang H."/>
            <person name="Bastida-Corcuera F.D."/>
            <person name="Simoes-Barbosa A."/>
            <person name="Brown M.T."/>
            <person name="Hayes R.D."/>
            <person name="Mukherjee M."/>
            <person name="Okumura C.Y."/>
            <person name="Schneider R."/>
            <person name="Smith A.J."/>
            <person name="Vanacova S."/>
            <person name="Villalvazo M."/>
            <person name="Haas B.J."/>
            <person name="Pertea M."/>
            <person name="Feldblyum T.V."/>
            <person name="Utterback T.R."/>
            <person name="Shu C.L."/>
            <person name="Osoegawa K."/>
            <person name="de Jong P.J."/>
            <person name="Hrdy I."/>
            <person name="Horvathova L."/>
            <person name="Zubacova Z."/>
            <person name="Dolezal P."/>
            <person name="Malik S.B."/>
            <person name="Logsdon J.M. Jr."/>
            <person name="Henze K."/>
            <person name="Gupta A."/>
            <person name="Wang C.C."/>
            <person name="Dunne R.L."/>
            <person name="Upcroft J.A."/>
            <person name="Upcroft P."/>
            <person name="White O."/>
            <person name="Salzberg S.L."/>
            <person name="Tang P."/>
            <person name="Chiu C.-H."/>
            <person name="Lee Y.-S."/>
            <person name="Embley T.M."/>
            <person name="Coombs G.H."/>
            <person name="Mottram J.C."/>
            <person name="Tachezy J."/>
            <person name="Fraser-Liggett C.M."/>
            <person name="Johnson P.J."/>
        </authorList>
    </citation>
    <scope>NUCLEOTIDE SEQUENCE [LARGE SCALE GENOMIC DNA]</scope>
    <source>
        <strain evidence="9">G3</strain>
    </source>
</reference>
<dbReference type="RefSeq" id="XP_001313732.1">
    <property type="nucleotide sequence ID" value="XM_001313731.1"/>
</dbReference>
<dbReference type="Proteomes" id="UP000001542">
    <property type="component" value="Unassembled WGS sequence"/>
</dbReference>
<dbReference type="KEGG" id="tva:4758626"/>
<dbReference type="eggNOG" id="KOG0925">
    <property type="taxonomic scope" value="Eukaryota"/>
</dbReference>
<dbReference type="STRING" id="5722.A2F2U3"/>
<dbReference type="OMA" id="QNVHEND"/>
<dbReference type="AlphaFoldDB" id="A2F2U3"/>
<keyword evidence="4" id="KW-0067">ATP-binding</keyword>
<dbReference type="Gene3D" id="3.40.50.300">
    <property type="entry name" value="P-loop containing nucleotide triphosphate hydrolases"/>
    <property type="match status" value="1"/>
</dbReference>
<keyword evidence="5" id="KW-0508">mRNA splicing</keyword>
<dbReference type="GO" id="GO:0016787">
    <property type="term" value="F:hydrolase activity"/>
    <property type="evidence" value="ECO:0007669"/>
    <property type="project" value="UniProtKB-KW"/>
</dbReference>
<dbReference type="EC" id="3.6.4.13" evidence="1"/>
<evidence type="ECO:0000256" key="2">
    <source>
        <dbReference type="ARBA" id="ARBA00022664"/>
    </source>
</evidence>
<dbReference type="VEuPathDB" id="TrichDB:TVAGG3_0524170"/>
<dbReference type="PROSITE" id="PS51192">
    <property type="entry name" value="HELICASE_ATP_BIND_1"/>
    <property type="match status" value="1"/>
</dbReference>
<evidence type="ECO:0000256" key="6">
    <source>
        <dbReference type="ARBA" id="ARBA00047984"/>
    </source>
</evidence>
<proteinExistence type="predicted"/>
<evidence type="ECO:0000256" key="7">
    <source>
        <dbReference type="SAM" id="MobiDB-lite"/>
    </source>
</evidence>
<dbReference type="GO" id="GO:0006397">
    <property type="term" value="P:mRNA processing"/>
    <property type="evidence" value="ECO:0007669"/>
    <property type="project" value="UniProtKB-KW"/>
</dbReference>
<organism evidence="9 10">
    <name type="scientific">Trichomonas vaginalis (strain ATCC PRA-98 / G3)</name>
    <dbReference type="NCBI Taxonomy" id="412133"/>
    <lineage>
        <taxon>Eukaryota</taxon>
        <taxon>Metamonada</taxon>
        <taxon>Parabasalia</taxon>
        <taxon>Trichomonadida</taxon>
        <taxon>Trichomonadidae</taxon>
        <taxon>Trichomonas</taxon>
    </lineage>
</organism>
<reference evidence="9" key="1">
    <citation type="submission" date="2006-10" db="EMBL/GenBank/DDBJ databases">
        <authorList>
            <person name="Amadeo P."/>
            <person name="Zhao Q."/>
            <person name="Wortman J."/>
            <person name="Fraser-Liggett C."/>
            <person name="Carlton J."/>
        </authorList>
    </citation>
    <scope>NUCLEOTIDE SEQUENCE</scope>
    <source>
        <strain evidence="9">G3</strain>
    </source>
</reference>
<accession>A2F2U3</accession>
<dbReference type="PANTHER" id="PTHR18934:SF109">
    <property type="entry name" value="ATP-DEPENDENT RNA HELICASE DHX15 HOMOLOG"/>
    <property type="match status" value="1"/>
</dbReference>
<dbReference type="FunFam" id="3.40.50.300:FF:003799">
    <property type="entry name" value="DEAD/DEAH box helicase"/>
    <property type="match status" value="1"/>
</dbReference>
<keyword evidence="4" id="KW-0347">Helicase</keyword>
<keyword evidence="10" id="KW-1185">Reference proteome</keyword>